<dbReference type="InterPro" id="IPR015424">
    <property type="entry name" value="PyrdxlP-dep_Trfase"/>
</dbReference>
<feature type="modified residue" description="N6-(pyridoxal phosphate)lysine" evidence="7 8">
    <location>
        <position position="170"/>
    </location>
</feature>
<dbReference type="PIRSF" id="PIRSF000524">
    <property type="entry name" value="SPT"/>
    <property type="match status" value="1"/>
</dbReference>
<name>A0A375CRR6_9BURK</name>
<comment type="cofactor">
    <cofactor evidence="1 7 8">
        <name>pyridoxal 5'-phosphate</name>
        <dbReference type="ChEBI" id="CHEBI:597326"/>
    </cofactor>
</comment>
<evidence type="ECO:0000256" key="4">
    <source>
        <dbReference type="ARBA" id="ARBA00022898"/>
    </source>
</evidence>
<evidence type="ECO:0000256" key="1">
    <source>
        <dbReference type="ARBA" id="ARBA00001933"/>
    </source>
</evidence>
<comment type="subunit">
    <text evidence="7">Homodimer.</text>
</comment>
<comment type="caution">
    <text evidence="10">The sequence shown here is derived from an EMBL/GenBank/DDBJ whole genome shotgun (WGS) entry which is preliminary data.</text>
</comment>
<comment type="catalytic activity">
    <reaction evidence="6 7">
        <text>(2-aminoethyl)phosphonate + pyruvate = phosphonoacetaldehyde + L-alanine</text>
        <dbReference type="Rhea" id="RHEA:17021"/>
        <dbReference type="ChEBI" id="CHEBI:15361"/>
        <dbReference type="ChEBI" id="CHEBI:57418"/>
        <dbReference type="ChEBI" id="CHEBI:57972"/>
        <dbReference type="ChEBI" id="CHEBI:58383"/>
        <dbReference type="EC" id="2.6.1.37"/>
    </reaction>
</comment>
<dbReference type="EC" id="2.6.1.37" evidence="7"/>
<evidence type="ECO:0000313" key="10">
    <source>
        <dbReference type="EMBL" id="SOY77947.1"/>
    </source>
</evidence>
<feature type="domain" description="Aminotransferase class V" evidence="9">
    <location>
        <begin position="10"/>
        <end position="191"/>
    </location>
</feature>
<dbReference type="NCBIfam" id="NF010006">
    <property type="entry name" value="PRK13479.1"/>
    <property type="match status" value="1"/>
</dbReference>
<accession>A0A375CRR6</accession>
<organism evidence="10 11">
    <name type="scientific">Cupriavidus taiwanensis</name>
    <dbReference type="NCBI Taxonomy" id="164546"/>
    <lineage>
        <taxon>Bacteria</taxon>
        <taxon>Pseudomonadati</taxon>
        <taxon>Pseudomonadota</taxon>
        <taxon>Betaproteobacteria</taxon>
        <taxon>Burkholderiales</taxon>
        <taxon>Burkholderiaceae</taxon>
        <taxon>Cupriavidus</taxon>
    </lineage>
</organism>
<comment type="function">
    <text evidence="7">Involved in phosphonate degradation.</text>
</comment>
<evidence type="ECO:0000313" key="11">
    <source>
        <dbReference type="Proteomes" id="UP000256297"/>
    </source>
</evidence>
<evidence type="ECO:0000256" key="3">
    <source>
        <dbReference type="ARBA" id="ARBA00022679"/>
    </source>
</evidence>
<protein>
    <recommendedName>
        <fullName evidence="7">2-aminoethylphosphonate--pyruvate transaminase</fullName>
        <ecNumber evidence="7">2.6.1.37</ecNumber>
    </recommendedName>
    <alternativeName>
        <fullName evidence="7">2-aminoethylphosphonate aminotransferase</fullName>
    </alternativeName>
    <alternativeName>
        <fullName evidence="7">AEP transaminase</fullName>
        <shortName evidence="7">AEPT</shortName>
    </alternativeName>
</protein>
<evidence type="ECO:0000256" key="8">
    <source>
        <dbReference type="PIRSR" id="PIRSR000524-50"/>
    </source>
</evidence>
<dbReference type="InterPro" id="IPR024169">
    <property type="entry name" value="SP_NH2Trfase/AEP_transaminase"/>
</dbReference>
<evidence type="ECO:0000256" key="5">
    <source>
        <dbReference type="ARBA" id="ARBA00023317"/>
    </source>
</evidence>
<dbReference type="InterPro" id="IPR015421">
    <property type="entry name" value="PyrdxlP-dep_Trfase_major"/>
</dbReference>
<dbReference type="EMBL" id="OFSP01000079">
    <property type="protein sequence ID" value="SOY77947.1"/>
    <property type="molecule type" value="Genomic_DNA"/>
</dbReference>
<dbReference type="Proteomes" id="UP000256297">
    <property type="component" value="Unassembled WGS sequence"/>
</dbReference>
<dbReference type="AlphaFoldDB" id="A0A375CRR6"/>
<dbReference type="InterPro" id="IPR015422">
    <property type="entry name" value="PyrdxlP-dep_Trfase_small"/>
</dbReference>
<dbReference type="InterPro" id="IPR012703">
    <property type="entry name" value="NH2EtPonate_pyrv_transaminase"/>
</dbReference>
<dbReference type="PANTHER" id="PTHR42778">
    <property type="entry name" value="2-AMINOETHYLPHOSPHONATE--PYRUVATE TRANSAMINASE"/>
    <property type="match status" value="1"/>
</dbReference>
<dbReference type="SUPFAM" id="SSF53383">
    <property type="entry name" value="PLP-dependent transferases"/>
    <property type="match status" value="1"/>
</dbReference>
<dbReference type="Gene3D" id="3.40.640.10">
    <property type="entry name" value="Type I PLP-dependent aspartate aminotransferase-like (Major domain)"/>
    <property type="match status" value="1"/>
</dbReference>
<comment type="similarity">
    <text evidence="7">Belongs to the class-V pyridoxal-phosphate-dependent aminotransferase family. PhnW subfamily.</text>
</comment>
<keyword evidence="5 7" id="KW-0670">Pyruvate</keyword>
<keyword evidence="2 7" id="KW-0032">Aminotransferase</keyword>
<evidence type="ECO:0000256" key="2">
    <source>
        <dbReference type="ARBA" id="ARBA00022576"/>
    </source>
</evidence>
<proteinExistence type="inferred from homology"/>
<dbReference type="InterPro" id="IPR000192">
    <property type="entry name" value="Aminotrans_V_dom"/>
</dbReference>
<evidence type="ECO:0000256" key="6">
    <source>
        <dbReference type="ARBA" id="ARBA00049460"/>
    </source>
</evidence>
<keyword evidence="4 7" id="KW-0663">Pyridoxal phosphate</keyword>
<sequence>MLRDWGSWDSDFNAITARIRKQILAIVHDEGTHECIPMQGSGTFSVEAAIGTMVRRDGHVLVPVNGACCQRIARICRTMGRRLSTLDYPGDRTMRAEDIDAALQKDPSITHVAVIHCETGTGVLNPLEAIARVVASHGRGLIVDAMSSFGAIDIDARRVRFDAVIAASGKCLEGVPGRGFVIARREALAATEGNSQSLALDLHDQWQYMEKTTQWRFTPPTLWSPRSTRPCSSTWKRAAWLPAARATPAIASCWSTAWLPSGCAATWTAQCRFHHCHISRARKTFYQKVKARGYILYPGKLTEVETFRVGCIGHFGDAGIPGAVKAIAEVFAEMGVQSAACVA</sequence>
<dbReference type="PANTHER" id="PTHR42778:SF1">
    <property type="entry name" value="2-AMINOETHYLPHOSPHONATE--PYRUVATE TRANSAMINASE"/>
    <property type="match status" value="1"/>
</dbReference>
<dbReference type="GO" id="GO:0019700">
    <property type="term" value="P:organic phosphonate catabolic process"/>
    <property type="evidence" value="ECO:0007669"/>
    <property type="project" value="InterPro"/>
</dbReference>
<dbReference type="GO" id="GO:0047304">
    <property type="term" value="F:2-aminoethylphosphonate-pyruvate transaminase activity"/>
    <property type="evidence" value="ECO:0007669"/>
    <property type="project" value="UniProtKB-UniRule"/>
</dbReference>
<dbReference type="Pfam" id="PF00266">
    <property type="entry name" value="Aminotran_5"/>
    <property type="match status" value="1"/>
</dbReference>
<evidence type="ECO:0000256" key="7">
    <source>
        <dbReference type="HAMAP-Rule" id="MF_01376"/>
    </source>
</evidence>
<dbReference type="Gene3D" id="3.90.1150.10">
    <property type="entry name" value="Aspartate Aminotransferase, domain 1"/>
    <property type="match status" value="1"/>
</dbReference>
<evidence type="ECO:0000259" key="9">
    <source>
        <dbReference type="Pfam" id="PF00266"/>
    </source>
</evidence>
<keyword evidence="3 7" id="KW-0808">Transferase</keyword>
<dbReference type="HAMAP" id="MF_01376">
    <property type="entry name" value="PhnW_aminotrans_5"/>
    <property type="match status" value="1"/>
</dbReference>
<gene>
    <name evidence="7 10" type="primary">phnW</name>
    <name evidence="10" type="ORF">CBM2589_U20013</name>
</gene>
<reference evidence="11" key="1">
    <citation type="submission" date="2018-01" db="EMBL/GenBank/DDBJ databases">
        <authorList>
            <person name="Gaut B.S."/>
            <person name="Morton B.R."/>
            <person name="Clegg M.T."/>
            <person name="Duvall M.R."/>
        </authorList>
    </citation>
    <scope>NUCLEOTIDE SEQUENCE [LARGE SCALE GENOMIC DNA]</scope>
</reference>